<feature type="signal peptide" evidence="1">
    <location>
        <begin position="1"/>
        <end position="24"/>
    </location>
</feature>
<evidence type="ECO:0000313" key="6">
    <source>
        <dbReference type="Proteomes" id="UP001264156"/>
    </source>
</evidence>
<dbReference type="GO" id="GO:0071555">
    <property type="term" value="P:cell wall organization"/>
    <property type="evidence" value="ECO:0007669"/>
    <property type="project" value="InterPro"/>
</dbReference>
<proteinExistence type="predicted"/>
<evidence type="ECO:0000313" key="3">
    <source>
        <dbReference type="EMBL" id="CUI74202.1"/>
    </source>
</evidence>
<keyword evidence="1" id="KW-0732">Signal</keyword>
<evidence type="ECO:0000313" key="4">
    <source>
        <dbReference type="EMBL" id="MDR7947464.1"/>
    </source>
</evidence>
<dbReference type="EMBL" id="CYTK01000002">
    <property type="protein sequence ID" value="CUI74202.1"/>
    <property type="molecule type" value="Genomic_DNA"/>
</dbReference>
<feature type="chain" id="PRO_5041935404" evidence="1">
    <location>
        <begin position="25"/>
        <end position="242"/>
    </location>
</feature>
<dbReference type="InterPro" id="IPR050643">
    <property type="entry name" value="Periplasmic_pilus_chap"/>
</dbReference>
<dbReference type="PANTHER" id="PTHR30251">
    <property type="entry name" value="PILUS ASSEMBLY CHAPERONE"/>
    <property type="match status" value="1"/>
</dbReference>
<dbReference type="Gene3D" id="2.60.40.10">
    <property type="entry name" value="Immunoglobulins"/>
    <property type="match status" value="1"/>
</dbReference>
<dbReference type="PANTHER" id="PTHR30251:SF4">
    <property type="entry name" value="SLR1668 PROTEIN"/>
    <property type="match status" value="1"/>
</dbReference>
<dbReference type="AlphaFoldDB" id="A0AAD2KJC8"/>
<dbReference type="Proteomes" id="UP001264156">
    <property type="component" value="Unassembled WGS sequence"/>
</dbReference>
<protein>
    <submittedName>
        <fullName evidence="3">Fimbrial chaperone protein</fullName>
    </submittedName>
    <submittedName>
        <fullName evidence="4">Molecular chaperone</fullName>
    </submittedName>
</protein>
<evidence type="ECO:0000259" key="2">
    <source>
        <dbReference type="Pfam" id="PF00345"/>
    </source>
</evidence>
<name>A0AAD2KJC8_ACHAE</name>
<keyword evidence="6" id="KW-1185">Reference proteome</keyword>
<reference evidence="4" key="3">
    <citation type="submission" date="2024-05" db="EMBL/GenBank/DDBJ databases">
        <title>Glyphosate-induced phosphonatase operons in soil bacteria of genus Achromobacter.</title>
        <authorList>
            <person name="Epiktetov D.O."/>
            <person name="Sviridov A.V."/>
            <person name="Tarlachkov S.V."/>
            <person name="Shushkova T.V."/>
            <person name="Toropygin I.Y."/>
            <person name="Leontievsky A."/>
        </authorList>
    </citation>
    <scope>NUCLEOTIDE SEQUENCE</scope>
    <source>
        <strain evidence="4">Kg 16</strain>
    </source>
</reference>
<comment type="caution">
    <text evidence="3">The sequence shown here is derived from an EMBL/GenBank/DDBJ whole genome shotgun (WGS) entry which is preliminary data.</text>
</comment>
<dbReference type="Pfam" id="PF00345">
    <property type="entry name" value="PapD_N"/>
    <property type="match status" value="1"/>
</dbReference>
<accession>A0AAD2KJC8</accession>
<organism evidence="3 5">
    <name type="scientific">Achromobacter aegrifaciens</name>
    <dbReference type="NCBI Taxonomy" id="1287736"/>
    <lineage>
        <taxon>Bacteria</taxon>
        <taxon>Pseudomonadati</taxon>
        <taxon>Pseudomonadota</taxon>
        <taxon>Betaproteobacteria</taxon>
        <taxon>Burkholderiales</taxon>
        <taxon>Alcaligenaceae</taxon>
        <taxon>Achromobacter</taxon>
    </lineage>
</organism>
<evidence type="ECO:0000256" key="1">
    <source>
        <dbReference type="SAM" id="SignalP"/>
    </source>
</evidence>
<dbReference type="Proteomes" id="UP000044098">
    <property type="component" value="Unassembled WGS sequence"/>
</dbReference>
<reference evidence="6" key="2">
    <citation type="submission" date="2023-07" db="EMBL/GenBank/DDBJ databases">
        <title>Glyphosate-induced phosphonatase operons in soil bacteria of genus Achromobacter.</title>
        <authorList>
            <person name="Epiktetov D.O."/>
            <person name="Sviridov A.V."/>
            <person name="Tarlachkov S.V."/>
            <person name="Shushkova T.V."/>
            <person name="Toropygin I.Y."/>
            <person name="Leontievsky A."/>
        </authorList>
    </citation>
    <scope>NUCLEOTIDE SEQUENCE [LARGE SCALE GENOMIC DNA]</scope>
    <source>
        <strain evidence="6">Kg 16</strain>
    </source>
</reference>
<dbReference type="EMBL" id="JAVKVN010000008">
    <property type="protein sequence ID" value="MDR7947464.1"/>
    <property type="molecule type" value="Genomic_DNA"/>
</dbReference>
<dbReference type="GO" id="GO:0030288">
    <property type="term" value="C:outer membrane-bounded periplasmic space"/>
    <property type="evidence" value="ECO:0007669"/>
    <property type="project" value="InterPro"/>
</dbReference>
<dbReference type="InterPro" id="IPR016147">
    <property type="entry name" value="Pili_assmbl_chaperone_N"/>
</dbReference>
<reference evidence="3 5" key="1">
    <citation type="submission" date="2015-09" db="EMBL/GenBank/DDBJ databases">
        <authorList>
            <consortium name="Pathogen Informatics"/>
        </authorList>
    </citation>
    <scope>NUCLEOTIDE SEQUENCE [LARGE SCALE GENOMIC DNA]</scope>
    <source>
        <strain evidence="3 5">2789STDY5608625</strain>
    </source>
</reference>
<feature type="domain" description="Pili assembly chaperone N-terminal" evidence="2">
    <location>
        <begin position="27"/>
        <end position="142"/>
    </location>
</feature>
<evidence type="ECO:0000313" key="5">
    <source>
        <dbReference type="Proteomes" id="UP000044098"/>
    </source>
</evidence>
<dbReference type="SUPFAM" id="SSF49354">
    <property type="entry name" value="PapD-like"/>
    <property type="match status" value="1"/>
</dbReference>
<dbReference type="RefSeq" id="WP_054451864.1">
    <property type="nucleotide sequence ID" value="NZ_CYTK01000002.1"/>
</dbReference>
<dbReference type="InterPro" id="IPR013783">
    <property type="entry name" value="Ig-like_fold"/>
</dbReference>
<sequence>MTTLGIVRQAAGACLFGMALQAHAASLQISPVILNLDGAERAASMTLRNEGAEPIYGQVRVYAWSQTTTEDVLQETSDLVASPPMIQIAPGGTQVVRLLQPEAAKRPGEASYRLIIDEIAPPDPLRATGVQVRLRYSVPVFVGAAPQTPAQRHLTWTLVRNGPDWALRVDNSGTHRAQLSDVALIFNGQRRSLRDGLLGYVLGGSARQWPLPFQPAMHGAVTVNARVNSVPVQADVQADTGK</sequence>
<dbReference type="InterPro" id="IPR008962">
    <property type="entry name" value="PapD-like_sf"/>
</dbReference>
<gene>
    <name evidence="3" type="ORF">ERS370000_01486</name>
    <name evidence="4" type="ORF">RIU57_20250</name>
</gene>